<keyword evidence="3" id="KW-0418">Kinase</keyword>
<dbReference type="InterPro" id="IPR003594">
    <property type="entry name" value="HATPase_dom"/>
</dbReference>
<evidence type="ECO:0000259" key="2">
    <source>
        <dbReference type="Pfam" id="PF13581"/>
    </source>
</evidence>
<feature type="domain" description="Histidine kinase/HSP90-like ATPase" evidence="2">
    <location>
        <begin position="11"/>
        <end position="131"/>
    </location>
</feature>
<proteinExistence type="predicted"/>
<dbReference type="RefSeq" id="WP_106133002.1">
    <property type="nucleotide sequence ID" value="NZ_PVTR01000003.1"/>
</dbReference>
<dbReference type="OrthoDB" id="9792240at2"/>
<dbReference type="SUPFAM" id="SSF55874">
    <property type="entry name" value="ATPase domain of HSP90 chaperone/DNA topoisomerase II/histidine kinase"/>
    <property type="match status" value="1"/>
</dbReference>
<sequence length="135" mass="15509">MDQKLRLYCNTDQLVNLRQFLNGKLSGTTMSEIESMQVILAVEEVCANLIIHSHECNPTEFIELNVMRKNGSIVIEIKDYGRGFNILEYQEPNIDQVLKTKRKGGLGIMLVKKIMDKIEFESNGTKNICRLFKNL</sequence>
<keyword evidence="4" id="KW-1185">Reference proteome</keyword>
<dbReference type="AlphaFoldDB" id="A0A2T0WRD6"/>
<dbReference type="Proteomes" id="UP000238157">
    <property type="component" value="Unassembled WGS sequence"/>
</dbReference>
<gene>
    <name evidence="3" type="ORF">CLW00_103359</name>
</gene>
<name>A0A2T0WRD6_9BACT</name>
<evidence type="ECO:0000313" key="4">
    <source>
        <dbReference type="Proteomes" id="UP000238157"/>
    </source>
</evidence>
<keyword evidence="1" id="KW-0723">Serine/threonine-protein kinase</keyword>
<accession>A0A2T0WRD6</accession>
<dbReference type="Pfam" id="PF13581">
    <property type="entry name" value="HATPase_c_2"/>
    <property type="match status" value="1"/>
</dbReference>
<dbReference type="PANTHER" id="PTHR35526">
    <property type="entry name" value="ANTI-SIGMA-F FACTOR RSBW-RELATED"/>
    <property type="match status" value="1"/>
</dbReference>
<evidence type="ECO:0000313" key="3">
    <source>
        <dbReference type="EMBL" id="PRY89237.1"/>
    </source>
</evidence>
<dbReference type="EMBL" id="PVTR01000003">
    <property type="protein sequence ID" value="PRY89237.1"/>
    <property type="molecule type" value="Genomic_DNA"/>
</dbReference>
<protein>
    <submittedName>
        <fullName evidence="3">Serine/threonine-protein kinase RsbW</fullName>
    </submittedName>
</protein>
<dbReference type="InterPro" id="IPR050267">
    <property type="entry name" value="Anti-sigma-factor_SerPK"/>
</dbReference>
<reference evidence="3 4" key="1">
    <citation type="submission" date="2018-03" db="EMBL/GenBank/DDBJ databases">
        <title>Genomic Encyclopedia of Archaeal and Bacterial Type Strains, Phase II (KMG-II): from individual species to whole genera.</title>
        <authorList>
            <person name="Goeker M."/>
        </authorList>
    </citation>
    <scope>NUCLEOTIDE SEQUENCE [LARGE SCALE GENOMIC DNA]</scope>
    <source>
        <strain evidence="3 4">DSM 27929</strain>
    </source>
</reference>
<dbReference type="Gene3D" id="3.30.565.10">
    <property type="entry name" value="Histidine kinase-like ATPase, C-terminal domain"/>
    <property type="match status" value="1"/>
</dbReference>
<comment type="caution">
    <text evidence="3">The sequence shown here is derived from an EMBL/GenBank/DDBJ whole genome shotgun (WGS) entry which is preliminary data.</text>
</comment>
<keyword evidence="3" id="KW-0808">Transferase</keyword>
<dbReference type="GO" id="GO:0004674">
    <property type="term" value="F:protein serine/threonine kinase activity"/>
    <property type="evidence" value="ECO:0007669"/>
    <property type="project" value="UniProtKB-KW"/>
</dbReference>
<organism evidence="3 4">
    <name type="scientific">Mongoliibacter ruber</name>
    <dbReference type="NCBI Taxonomy" id="1750599"/>
    <lineage>
        <taxon>Bacteria</taxon>
        <taxon>Pseudomonadati</taxon>
        <taxon>Bacteroidota</taxon>
        <taxon>Cytophagia</taxon>
        <taxon>Cytophagales</taxon>
        <taxon>Cyclobacteriaceae</taxon>
        <taxon>Mongoliibacter</taxon>
    </lineage>
</organism>
<evidence type="ECO:0000256" key="1">
    <source>
        <dbReference type="ARBA" id="ARBA00022527"/>
    </source>
</evidence>
<dbReference type="InterPro" id="IPR036890">
    <property type="entry name" value="HATPase_C_sf"/>
</dbReference>
<dbReference type="CDD" id="cd16936">
    <property type="entry name" value="HATPase_RsbW-like"/>
    <property type="match status" value="1"/>
</dbReference>